<accession>A0A4Q0YLM5</accession>
<feature type="transmembrane region" description="Helical" evidence="5">
    <location>
        <begin position="82"/>
        <end position="102"/>
    </location>
</feature>
<feature type="transmembrane region" description="Helical" evidence="5">
    <location>
        <begin position="12"/>
        <end position="31"/>
    </location>
</feature>
<dbReference type="EMBL" id="PDKJ01000001">
    <property type="protein sequence ID" value="RXJ70209.1"/>
    <property type="molecule type" value="Genomic_DNA"/>
</dbReference>
<dbReference type="GO" id="GO:0016020">
    <property type="term" value="C:membrane"/>
    <property type="evidence" value="ECO:0007669"/>
    <property type="project" value="UniProtKB-SubCell"/>
</dbReference>
<keyword evidence="3 5" id="KW-1133">Transmembrane helix</keyword>
<evidence type="ECO:0000256" key="2">
    <source>
        <dbReference type="ARBA" id="ARBA00022692"/>
    </source>
</evidence>
<feature type="domain" description="STAS" evidence="6">
    <location>
        <begin position="423"/>
        <end position="521"/>
    </location>
</feature>
<evidence type="ECO:0000256" key="4">
    <source>
        <dbReference type="ARBA" id="ARBA00023136"/>
    </source>
</evidence>
<evidence type="ECO:0000256" key="5">
    <source>
        <dbReference type="SAM" id="Phobius"/>
    </source>
</evidence>
<evidence type="ECO:0000256" key="3">
    <source>
        <dbReference type="ARBA" id="ARBA00022989"/>
    </source>
</evidence>
<dbReference type="PANTHER" id="PTHR11814">
    <property type="entry name" value="SULFATE TRANSPORTER"/>
    <property type="match status" value="1"/>
</dbReference>
<proteinExistence type="predicted"/>
<protein>
    <submittedName>
        <fullName evidence="7">Sulfate permease</fullName>
    </submittedName>
</protein>
<dbReference type="Proteomes" id="UP000290172">
    <property type="component" value="Unassembled WGS sequence"/>
</dbReference>
<keyword evidence="2 5" id="KW-0812">Transmembrane</keyword>
<gene>
    <name evidence="7" type="ORF">CRV08_01195</name>
</gene>
<dbReference type="Pfam" id="PF01740">
    <property type="entry name" value="STAS"/>
    <property type="match status" value="1"/>
</dbReference>
<evidence type="ECO:0000313" key="8">
    <source>
        <dbReference type="Proteomes" id="UP000290172"/>
    </source>
</evidence>
<dbReference type="InterPro" id="IPR002645">
    <property type="entry name" value="STAS_dom"/>
</dbReference>
<sequence>MIKINSLKNDFFGGVTAAVVALPLALAFGVASGAGPTAGLYGAIVLGFFASLFGGVPTQISGPTGPMTVVTATAIVAFPNDFQSVISVIFLAGLIQISFGIIKIGKWVKYIPYPVISGFMSGIGIIIIILQINPFLGVESKGSIIETLVAVPKNFAIANIDSIILASITLVIMFFTPKKISKIIPSALIALVIVTLLAFYLNFEVPTIGQIPMGLPEITIPTKFDILQLNTIITLAITLALLGSIDTLLTSLVADSMTKTNHKPNKELIAQGIGNALCSFVGAIPGAGATMRTVINIKSGGESRLSGMIHSVTLLLIVLFFAPLASKIPLSVLAGVLIKVGFDILDYKFLKIMNRIPKVDLLIMLTVFFLTIFVDLIMAVGAGITFASIIAIYKVSKRTRMQTKNMSKKIKFDISIDNKETQILEIDGSLFFGTASILDRKIDKIRPQTKFVILDCLKVHFIDLSAIFIIEEEINKLKAKDIQTILILKHYQKRKLLKLDVNDIFKNTVIVSNIDSAVNTIQHNEYNENK</sequence>
<comment type="caution">
    <text evidence="7">The sequence shown here is derived from an EMBL/GenBank/DDBJ whole genome shotgun (WGS) entry which is preliminary data.</text>
</comment>
<dbReference type="Pfam" id="PF00916">
    <property type="entry name" value="Sulfate_transp"/>
    <property type="match status" value="1"/>
</dbReference>
<dbReference type="GO" id="GO:0055085">
    <property type="term" value="P:transmembrane transport"/>
    <property type="evidence" value="ECO:0007669"/>
    <property type="project" value="InterPro"/>
</dbReference>
<dbReference type="RefSeq" id="WP_128978233.1">
    <property type="nucleotide sequence ID" value="NZ_PDKJ01000001.1"/>
</dbReference>
<dbReference type="PROSITE" id="PS50801">
    <property type="entry name" value="STAS"/>
    <property type="match status" value="1"/>
</dbReference>
<feature type="transmembrane region" description="Helical" evidence="5">
    <location>
        <begin position="38"/>
        <end position="62"/>
    </location>
</feature>
<comment type="subcellular location">
    <subcellularLocation>
        <location evidence="1">Membrane</location>
        <topology evidence="1">Multi-pass membrane protein</topology>
    </subcellularLocation>
</comment>
<feature type="transmembrane region" description="Helical" evidence="5">
    <location>
        <begin position="232"/>
        <end position="254"/>
    </location>
</feature>
<feature type="transmembrane region" description="Helical" evidence="5">
    <location>
        <begin position="314"/>
        <end position="342"/>
    </location>
</feature>
<dbReference type="AlphaFoldDB" id="A0A4Q0YLM5"/>
<dbReference type="SUPFAM" id="SSF52091">
    <property type="entry name" value="SpoIIaa-like"/>
    <property type="match status" value="1"/>
</dbReference>
<feature type="transmembrane region" description="Helical" evidence="5">
    <location>
        <begin position="183"/>
        <end position="203"/>
    </location>
</feature>
<dbReference type="CDD" id="cd07042">
    <property type="entry name" value="STAS_SulP_like_sulfate_transporter"/>
    <property type="match status" value="1"/>
</dbReference>
<organism evidence="7 8">
    <name type="scientific">Halarcobacter ebronensis</name>
    <dbReference type="NCBI Taxonomy" id="1462615"/>
    <lineage>
        <taxon>Bacteria</taxon>
        <taxon>Pseudomonadati</taxon>
        <taxon>Campylobacterota</taxon>
        <taxon>Epsilonproteobacteria</taxon>
        <taxon>Campylobacterales</taxon>
        <taxon>Arcobacteraceae</taxon>
        <taxon>Halarcobacter</taxon>
    </lineage>
</organism>
<feature type="transmembrane region" description="Helical" evidence="5">
    <location>
        <begin position="114"/>
        <end position="136"/>
    </location>
</feature>
<dbReference type="InterPro" id="IPR036513">
    <property type="entry name" value="STAS_dom_sf"/>
</dbReference>
<dbReference type="Gene3D" id="3.30.750.24">
    <property type="entry name" value="STAS domain"/>
    <property type="match status" value="1"/>
</dbReference>
<name>A0A4Q0YLM5_9BACT</name>
<evidence type="ECO:0000256" key="1">
    <source>
        <dbReference type="ARBA" id="ARBA00004141"/>
    </source>
</evidence>
<dbReference type="InterPro" id="IPR011547">
    <property type="entry name" value="SLC26A/SulP_dom"/>
</dbReference>
<reference evidence="7 8" key="1">
    <citation type="submission" date="2017-10" db="EMBL/GenBank/DDBJ databases">
        <title>Genomics of the genus Arcobacter.</title>
        <authorList>
            <person name="Perez-Cataluna A."/>
            <person name="Figueras M.J."/>
        </authorList>
    </citation>
    <scope>NUCLEOTIDE SEQUENCE [LARGE SCALE GENOMIC DNA]</scope>
    <source>
        <strain evidence="7 8">CECT 8993</strain>
    </source>
</reference>
<evidence type="ECO:0000313" key="7">
    <source>
        <dbReference type="EMBL" id="RXJ70209.1"/>
    </source>
</evidence>
<evidence type="ECO:0000259" key="6">
    <source>
        <dbReference type="PROSITE" id="PS50801"/>
    </source>
</evidence>
<feature type="transmembrane region" description="Helical" evidence="5">
    <location>
        <begin position="362"/>
        <end position="393"/>
    </location>
</feature>
<dbReference type="InterPro" id="IPR001902">
    <property type="entry name" value="SLC26A/SulP_fam"/>
</dbReference>
<feature type="transmembrane region" description="Helical" evidence="5">
    <location>
        <begin position="156"/>
        <end position="176"/>
    </location>
</feature>
<keyword evidence="4 5" id="KW-0472">Membrane</keyword>